<dbReference type="Pfam" id="PF17032">
    <property type="entry name" value="Zn_ribbon_15"/>
    <property type="match status" value="1"/>
</dbReference>
<dbReference type="RefSeq" id="WP_192463504.1">
    <property type="nucleotide sequence ID" value="NZ_JACYFJ010000008.1"/>
</dbReference>
<protein>
    <submittedName>
        <fullName evidence="2">Zinc-ribbon domain-containing protein</fullName>
    </submittedName>
</protein>
<feature type="domain" description="Zinc-ribbon 15" evidence="1">
    <location>
        <begin position="21"/>
        <end position="68"/>
    </location>
</feature>
<name>A0ABV8JNQ2_9FLAO</name>
<evidence type="ECO:0000313" key="2">
    <source>
        <dbReference type="EMBL" id="MFC4096482.1"/>
    </source>
</evidence>
<evidence type="ECO:0000313" key="3">
    <source>
        <dbReference type="Proteomes" id="UP001595814"/>
    </source>
</evidence>
<dbReference type="Proteomes" id="UP001595814">
    <property type="component" value="Unassembled WGS sequence"/>
</dbReference>
<proteinExistence type="predicted"/>
<sequence>MILFFGTRPGQTAQFPLPNTTCPHCKQLGTLTISKSSNWFHLFWIRIFKISTRIVAECSHCKRVYFEEEFTEEMKQNLIQIQA</sequence>
<accession>A0ABV8JNQ2</accession>
<dbReference type="EMBL" id="JBHSAW010000008">
    <property type="protein sequence ID" value="MFC4096482.1"/>
    <property type="molecule type" value="Genomic_DNA"/>
</dbReference>
<comment type="caution">
    <text evidence="2">The sequence shown here is derived from an EMBL/GenBank/DDBJ whole genome shotgun (WGS) entry which is preliminary data.</text>
</comment>
<keyword evidence="3" id="KW-1185">Reference proteome</keyword>
<dbReference type="InterPro" id="IPR031493">
    <property type="entry name" value="Zinc_ribbon_15"/>
</dbReference>
<reference evidence="3" key="1">
    <citation type="journal article" date="2019" name="Int. J. Syst. Evol. Microbiol.">
        <title>The Global Catalogue of Microorganisms (GCM) 10K type strain sequencing project: providing services to taxonomists for standard genome sequencing and annotation.</title>
        <authorList>
            <consortium name="The Broad Institute Genomics Platform"/>
            <consortium name="The Broad Institute Genome Sequencing Center for Infectious Disease"/>
            <person name="Wu L."/>
            <person name="Ma J."/>
        </authorList>
    </citation>
    <scope>NUCLEOTIDE SEQUENCE [LARGE SCALE GENOMIC DNA]</scope>
    <source>
        <strain evidence="3">CECT 7477</strain>
    </source>
</reference>
<evidence type="ECO:0000259" key="1">
    <source>
        <dbReference type="Pfam" id="PF17032"/>
    </source>
</evidence>
<gene>
    <name evidence="2" type="ORF">ACFOUT_11400</name>
</gene>
<organism evidence="2 3">
    <name type="scientific">Euzebyella saccharophila</name>
    <dbReference type="NCBI Taxonomy" id="679664"/>
    <lineage>
        <taxon>Bacteria</taxon>
        <taxon>Pseudomonadati</taxon>
        <taxon>Bacteroidota</taxon>
        <taxon>Flavobacteriia</taxon>
        <taxon>Flavobacteriales</taxon>
        <taxon>Flavobacteriaceae</taxon>
        <taxon>Euzebyella</taxon>
    </lineage>
</organism>